<dbReference type="PANTHER" id="PTHR12110:SF41">
    <property type="entry name" value="INOSOSE DEHYDRATASE"/>
    <property type="match status" value="1"/>
</dbReference>
<evidence type="ECO:0000256" key="2">
    <source>
        <dbReference type="SAM" id="SignalP"/>
    </source>
</evidence>
<protein>
    <submittedName>
        <fullName evidence="4">Sugar phosphate isomerase/epimerase family protein</fullName>
    </submittedName>
</protein>
<keyword evidence="5" id="KW-1185">Reference proteome</keyword>
<reference evidence="5" key="1">
    <citation type="journal article" date="2019" name="Int. J. Syst. Evol. Microbiol.">
        <title>The Global Catalogue of Microorganisms (GCM) 10K type strain sequencing project: providing services to taxonomists for standard genome sequencing and annotation.</title>
        <authorList>
            <consortium name="The Broad Institute Genomics Platform"/>
            <consortium name="The Broad Institute Genome Sequencing Center for Infectious Disease"/>
            <person name="Wu L."/>
            <person name="Ma J."/>
        </authorList>
    </citation>
    <scope>NUCLEOTIDE SEQUENCE [LARGE SCALE GENOMIC DNA]</scope>
    <source>
        <strain evidence="5">KCTC 42248</strain>
    </source>
</reference>
<dbReference type="InterPro" id="IPR050312">
    <property type="entry name" value="IolE/XylAMocC-like"/>
</dbReference>
<dbReference type="InterPro" id="IPR013022">
    <property type="entry name" value="Xyl_isomerase-like_TIM-brl"/>
</dbReference>
<accession>A0ABW5NHF4</accession>
<dbReference type="PROSITE" id="PS51257">
    <property type="entry name" value="PROKAR_LIPOPROTEIN"/>
    <property type="match status" value="1"/>
</dbReference>
<keyword evidence="4" id="KW-0413">Isomerase</keyword>
<keyword evidence="2" id="KW-0732">Signal</keyword>
<organism evidence="4 5">
    <name type="scientific">Sphingobacterium corticis</name>
    <dbReference type="NCBI Taxonomy" id="1812823"/>
    <lineage>
        <taxon>Bacteria</taxon>
        <taxon>Pseudomonadati</taxon>
        <taxon>Bacteroidota</taxon>
        <taxon>Sphingobacteriia</taxon>
        <taxon>Sphingobacteriales</taxon>
        <taxon>Sphingobacteriaceae</taxon>
        <taxon>Sphingobacterium</taxon>
    </lineage>
</organism>
<name>A0ABW5NHF4_9SPHI</name>
<dbReference type="GO" id="GO:0016853">
    <property type="term" value="F:isomerase activity"/>
    <property type="evidence" value="ECO:0007669"/>
    <property type="project" value="UniProtKB-KW"/>
</dbReference>
<dbReference type="Gene3D" id="3.20.20.150">
    <property type="entry name" value="Divalent-metal-dependent TIM barrel enzymes"/>
    <property type="match status" value="1"/>
</dbReference>
<comment type="caution">
    <text evidence="4">The sequence shown here is derived from an EMBL/GenBank/DDBJ whole genome shotgun (WGS) entry which is preliminary data.</text>
</comment>
<dbReference type="Pfam" id="PF01261">
    <property type="entry name" value="AP_endonuc_2"/>
    <property type="match status" value="1"/>
</dbReference>
<feature type="chain" id="PRO_5047109359" evidence="2">
    <location>
        <begin position="24"/>
        <end position="299"/>
    </location>
</feature>
<evidence type="ECO:0000259" key="3">
    <source>
        <dbReference type="Pfam" id="PF01261"/>
    </source>
</evidence>
<feature type="domain" description="Xylose isomerase-like TIM barrel" evidence="3">
    <location>
        <begin position="72"/>
        <end position="296"/>
    </location>
</feature>
<dbReference type="SUPFAM" id="SSF51658">
    <property type="entry name" value="Xylose isomerase-like"/>
    <property type="match status" value="1"/>
</dbReference>
<dbReference type="RefSeq" id="WP_380868297.1">
    <property type="nucleotide sequence ID" value="NZ_JBHUMA010000004.1"/>
</dbReference>
<evidence type="ECO:0000313" key="4">
    <source>
        <dbReference type="EMBL" id="MFD2598422.1"/>
    </source>
</evidence>
<feature type="region of interest" description="Disordered" evidence="1">
    <location>
        <begin position="26"/>
        <end position="45"/>
    </location>
</feature>
<feature type="signal peptide" evidence="2">
    <location>
        <begin position="1"/>
        <end position="23"/>
    </location>
</feature>
<dbReference type="InterPro" id="IPR036237">
    <property type="entry name" value="Xyl_isomerase-like_sf"/>
</dbReference>
<dbReference type="PANTHER" id="PTHR12110">
    <property type="entry name" value="HYDROXYPYRUVATE ISOMERASE"/>
    <property type="match status" value="1"/>
</dbReference>
<evidence type="ECO:0000313" key="5">
    <source>
        <dbReference type="Proteomes" id="UP001597393"/>
    </source>
</evidence>
<sequence length="299" mass="33407">MKLHTTMLQAALVGMLAFTTASCDNSSSSANKAEEKSDSTTTATTDFPEEKLGWKLGAQAYTFRLFSFEEALEKIKEAGLRHVEMYPGQDLTKGSSEKTGHQLSAEGRKTAKDLLDKHGITVNAYGVVDAKDEAEWREVFDFAKEMGIQVVVCEPKEAHLDILSKLCDEFDIKVAIHNHPDPSTYWDPNVVLKAIEGRSDKMGAAADVGHWTRSKLNVIESMKKLDGKIYHVHFKDLNVANDKKAHDVHWGTGVIGMADVITELKRQNYKGMISAEYEHNWENNMEDVKASVEKFRASL</sequence>
<proteinExistence type="predicted"/>
<dbReference type="Proteomes" id="UP001597393">
    <property type="component" value="Unassembled WGS sequence"/>
</dbReference>
<dbReference type="EMBL" id="JBHUMA010000004">
    <property type="protein sequence ID" value="MFD2598422.1"/>
    <property type="molecule type" value="Genomic_DNA"/>
</dbReference>
<evidence type="ECO:0000256" key="1">
    <source>
        <dbReference type="SAM" id="MobiDB-lite"/>
    </source>
</evidence>
<gene>
    <name evidence="4" type="ORF">ACFSQ3_05600</name>
</gene>